<name>A0A0E4BLV1_9BRAD</name>
<evidence type="ECO:0000313" key="2">
    <source>
        <dbReference type="Proteomes" id="UP000063308"/>
    </source>
</evidence>
<accession>A0A0E4BLV1</accession>
<protein>
    <submittedName>
        <fullName evidence="1">Uncharacterized protein</fullName>
    </submittedName>
</protein>
<organism evidence="1 2">
    <name type="scientific">Bradyrhizobium diazoefficiens</name>
    <dbReference type="NCBI Taxonomy" id="1355477"/>
    <lineage>
        <taxon>Bacteria</taxon>
        <taxon>Pseudomonadati</taxon>
        <taxon>Pseudomonadota</taxon>
        <taxon>Alphaproteobacteria</taxon>
        <taxon>Hyphomicrobiales</taxon>
        <taxon>Nitrobacteraceae</taxon>
        <taxon>Bradyrhizobium</taxon>
    </lineage>
</organism>
<evidence type="ECO:0000313" key="1">
    <source>
        <dbReference type="EMBL" id="BAR55029.1"/>
    </source>
</evidence>
<proteinExistence type="predicted"/>
<reference evidence="1 2" key="1">
    <citation type="submission" date="2014-11" db="EMBL/GenBank/DDBJ databases">
        <title>Symbiosis island explosion on the genome of extra-slow-growing strains of soybean bradyrhizobia with massive insertion sequences.</title>
        <authorList>
            <person name="Iida T."/>
            <person name="Minamisawa K."/>
        </authorList>
    </citation>
    <scope>NUCLEOTIDE SEQUENCE [LARGE SCALE GENOMIC DNA]</scope>
    <source>
        <strain evidence="1 2">NK6</strain>
    </source>
</reference>
<sequence length="35" mass="4321">MEIYPEWRGYDFILVHGKYIILRPRTHEIVYIIEG</sequence>
<dbReference type="Proteomes" id="UP000063308">
    <property type="component" value="Chromosome"/>
</dbReference>
<gene>
    <name evidence="1" type="ORF">NK6_1845</name>
</gene>
<dbReference type="AlphaFoldDB" id="A0A0E4BLV1"/>
<dbReference type="EMBL" id="AP014685">
    <property type="protein sequence ID" value="BAR55029.1"/>
    <property type="molecule type" value="Genomic_DNA"/>
</dbReference>